<sequence>MLGSVYHLFDVHTCGLNERVDPTPILKGVVSENKILKSHSLHQLRRGTRHFCLLMLLSIFKSETLEPIHESGSKGSIWNDAYNQEQLDPLMIDAVRRPILFYFYVIKRASDVSA</sequence>
<name>S9PZS4_SCHOY</name>
<evidence type="ECO:0000313" key="2">
    <source>
        <dbReference type="Proteomes" id="UP000016088"/>
    </source>
</evidence>
<reference evidence="1 2" key="1">
    <citation type="journal article" date="2011" name="Science">
        <title>Comparative functional genomics of the fission yeasts.</title>
        <authorList>
            <person name="Rhind N."/>
            <person name="Chen Z."/>
            <person name="Yassour M."/>
            <person name="Thompson D.A."/>
            <person name="Haas B.J."/>
            <person name="Habib N."/>
            <person name="Wapinski I."/>
            <person name="Roy S."/>
            <person name="Lin M.F."/>
            <person name="Heiman D.I."/>
            <person name="Young S.K."/>
            <person name="Furuya K."/>
            <person name="Guo Y."/>
            <person name="Pidoux A."/>
            <person name="Chen H.M."/>
            <person name="Robbertse B."/>
            <person name="Goldberg J.M."/>
            <person name="Aoki K."/>
            <person name="Bayne E.H."/>
            <person name="Berlin A.M."/>
            <person name="Desjardins C.A."/>
            <person name="Dobbs E."/>
            <person name="Dukaj L."/>
            <person name="Fan L."/>
            <person name="FitzGerald M.G."/>
            <person name="French C."/>
            <person name="Gujja S."/>
            <person name="Hansen K."/>
            <person name="Keifenheim D."/>
            <person name="Levin J.Z."/>
            <person name="Mosher R.A."/>
            <person name="Mueller C.A."/>
            <person name="Pfiffner J."/>
            <person name="Priest M."/>
            <person name="Russ C."/>
            <person name="Smialowska A."/>
            <person name="Swoboda P."/>
            <person name="Sykes S.M."/>
            <person name="Vaughn M."/>
            <person name="Vengrova S."/>
            <person name="Yoder R."/>
            <person name="Zeng Q."/>
            <person name="Allshire R."/>
            <person name="Baulcombe D."/>
            <person name="Birren B.W."/>
            <person name="Brown W."/>
            <person name="Ekwall K."/>
            <person name="Kellis M."/>
            <person name="Leatherwood J."/>
            <person name="Levin H."/>
            <person name="Margalit H."/>
            <person name="Martienssen R."/>
            <person name="Nieduszynski C.A."/>
            <person name="Spatafora J.W."/>
            <person name="Friedman N."/>
            <person name="Dalgaard J.Z."/>
            <person name="Baumann P."/>
            <person name="Niki H."/>
            <person name="Regev A."/>
            <person name="Nusbaum C."/>
        </authorList>
    </citation>
    <scope>NUCLEOTIDE SEQUENCE [LARGE SCALE GENOMIC DNA]</scope>
    <source>
        <strain evidence="2">yFS286</strain>
    </source>
</reference>
<protein>
    <submittedName>
        <fullName evidence="1">Uncharacterized protein</fullName>
    </submittedName>
</protein>
<evidence type="ECO:0000313" key="1">
    <source>
        <dbReference type="EMBL" id="EPX73462.1"/>
    </source>
</evidence>
<gene>
    <name evidence="1" type="ORF">SOCG_02686</name>
</gene>
<dbReference type="GeneID" id="25031661"/>
<dbReference type="RefSeq" id="XP_013016631.1">
    <property type="nucleotide sequence ID" value="XM_013161177.1"/>
</dbReference>
<dbReference type="VEuPathDB" id="FungiDB:SOCG_02686"/>
<proteinExistence type="predicted"/>
<dbReference type="EMBL" id="KE503206">
    <property type="protein sequence ID" value="EPX73462.1"/>
    <property type="molecule type" value="Genomic_DNA"/>
</dbReference>
<dbReference type="AlphaFoldDB" id="S9PZS4"/>
<dbReference type="Proteomes" id="UP000016088">
    <property type="component" value="Unassembled WGS sequence"/>
</dbReference>
<organism evidence="1 2">
    <name type="scientific">Schizosaccharomyces octosporus (strain yFS286)</name>
    <name type="common">Fission yeast</name>
    <name type="synonym">Octosporomyces octosporus</name>
    <dbReference type="NCBI Taxonomy" id="483514"/>
    <lineage>
        <taxon>Eukaryota</taxon>
        <taxon>Fungi</taxon>
        <taxon>Dikarya</taxon>
        <taxon>Ascomycota</taxon>
        <taxon>Taphrinomycotina</taxon>
        <taxon>Schizosaccharomycetes</taxon>
        <taxon>Schizosaccharomycetales</taxon>
        <taxon>Schizosaccharomycetaceae</taxon>
        <taxon>Schizosaccharomyces</taxon>
    </lineage>
</organism>
<accession>S9PZS4</accession>
<keyword evidence="2" id="KW-1185">Reference proteome</keyword>
<dbReference type="HOGENOM" id="CLU_2122494_0_0_1"/>